<keyword evidence="6" id="KW-0472">Membrane</keyword>
<dbReference type="SMART" id="SM00304">
    <property type="entry name" value="HAMP"/>
    <property type="match status" value="1"/>
</dbReference>
<dbReference type="InterPro" id="IPR024478">
    <property type="entry name" value="HlyB_4HB_MCP"/>
</dbReference>
<evidence type="ECO:0000256" key="2">
    <source>
        <dbReference type="ARBA" id="ARBA00022519"/>
    </source>
</evidence>
<feature type="domain" description="HAMP" evidence="9">
    <location>
        <begin position="208"/>
        <end position="260"/>
    </location>
</feature>
<dbReference type="SMART" id="SM00283">
    <property type="entry name" value="MA"/>
    <property type="match status" value="1"/>
</dbReference>
<keyword evidence="11" id="KW-1185">Reference proteome</keyword>
<keyword evidence="6" id="KW-1133">Transmembrane helix</keyword>
<dbReference type="PANTHER" id="PTHR32089:SF112">
    <property type="entry name" value="LYSOZYME-LIKE PROTEIN-RELATED"/>
    <property type="match status" value="1"/>
</dbReference>
<organism evidence="10 11">
    <name type="scientific">Microvirga flocculans</name>
    <dbReference type="NCBI Taxonomy" id="217168"/>
    <lineage>
        <taxon>Bacteria</taxon>
        <taxon>Pseudomonadati</taxon>
        <taxon>Pseudomonadota</taxon>
        <taxon>Alphaproteobacteria</taxon>
        <taxon>Hyphomicrobiales</taxon>
        <taxon>Methylobacteriaceae</taxon>
        <taxon>Microvirga</taxon>
    </lineage>
</organism>
<keyword evidence="6" id="KW-0812">Transmembrane</keyword>
<dbReference type="AlphaFoldDB" id="A0A7W6N8C8"/>
<dbReference type="Gene3D" id="1.10.287.950">
    <property type="entry name" value="Methyl-accepting chemotaxis protein"/>
    <property type="match status" value="1"/>
</dbReference>
<dbReference type="PROSITE" id="PS50885">
    <property type="entry name" value="HAMP"/>
    <property type="match status" value="1"/>
</dbReference>
<dbReference type="InterPro" id="IPR000727">
    <property type="entry name" value="T_SNARE_dom"/>
</dbReference>
<gene>
    <name evidence="10" type="ORF">GGR34_001946</name>
</gene>
<evidence type="ECO:0000256" key="6">
    <source>
        <dbReference type="SAM" id="Phobius"/>
    </source>
</evidence>
<dbReference type="GO" id="GO:0005886">
    <property type="term" value="C:plasma membrane"/>
    <property type="evidence" value="ECO:0007669"/>
    <property type="project" value="UniProtKB-SubCell"/>
</dbReference>
<name>A0A7W6N8C8_9HYPH</name>
<dbReference type="PROSITE" id="PS50111">
    <property type="entry name" value="CHEMOTAXIS_TRANSDUC_2"/>
    <property type="match status" value="1"/>
</dbReference>
<dbReference type="PRINTS" id="PR00260">
    <property type="entry name" value="CHEMTRNSDUCR"/>
</dbReference>
<keyword evidence="2" id="KW-0997">Cell inner membrane</keyword>
<evidence type="ECO:0000259" key="8">
    <source>
        <dbReference type="PROSITE" id="PS50192"/>
    </source>
</evidence>
<comment type="caution">
    <text evidence="10">The sequence shown here is derived from an EMBL/GenBank/DDBJ whole genome shotgun (WGS) entry which is preliminary data.</text>
</comment>
<accession>A0A7W6N8C8</accession>
<dbReference type="SUPFAM" id="SSF158472">
    <property type="entry name" value="HAMP domain-like"/>
    <property type="match status" value="1"/>
</dbReference>
<feature type="domain" description="T-SNARE coiled-coil homology" evidence="8">
    <location>
        <begin position="453"/>
        <end position="515"/>
    </location>
</feature>
<dbReference type="GO" id="GO:0004888">
    <property type="term" value="F:transmembrane signaling receptor activity"/>
    <property type="evidence" value="ECO:0007669"/>
    <property type="project" value="InterPro"/>
</dbReference>
<dbReference type="CDD" id="cd06225">
    <property type="entry name" value="HAMP"/>
    <property type="match status" value="1"/>
</dbReference>
<evidence type="ECO:0000313" key="11">
    <source>
        <dbReference type="Proteomes" id="UP000519439"/>
    </source>
</evidence>
<keyword evidence="2" id="KW-1003">Cell membrane</keyword>
<protein>
    <submittedName>
        <fullName evidence="10">Methyl-accepting chemotaxis protein</fullName>
    </submittedName>
</protein>
<reference evidence="10 11" key="1">
    <citation type="submission" date="2020-08" db="EMBL/GenBank/DDBJ databases">
        <title>Genomic Encyclopedia of Type Strains, Phase IV (KMG-IV): sequencing the most valuable type-strain genomes for metagenomic binning, comparative biology and taxonomic classification.</title>
        <authorList>
            <person name="Goeker M."/>
        </authorList>
    </citation>
    <scope>NUCLEOTIDE SEQUENCE [LARGE SCALE GENOMIC DNA]</scope>
    <source>
        <strain evidence="10 11">DSM 15743</strain>
    </source>
</reference>
<feature type="transmembrane region" description="Helical" evidence="6">
    <location>
        <begin position="184"/>
        <end position="205"/>
    </location>
</feature>
<comment type="subcellular location">
    <subcellularLocation>
        <location evidence="1">Cell inner membrane</location>
        <topology evidence="1">Multi-pass membrane protein</topology>
    </subcellularLocation>
</comment>
<dbReference type="InterPro" id="IPR004089">
    <property type="entry name" value="MCPsignal_dom"/>
</dbReference>
<dbReference type="Pfam" id="PF00672">
    <property type="entry name" value="HAMP"/>
    <property type="match status" value="1"/>
</dbReference>
<proteinExistence type="inferred from homology"/>
<evidence type="ECO:0000259" key="7">
    <source>
        <dbReference type="PROSITE" id="PS50111"/>
    </source>
</evidence>
<dbReference type="GO" id="GO:0007165">
    <property type="term" value="P:signal transduction"/>
    <property type="evidence" value="ECO:0007669"/>
    <property type="project" value="UniProtKB-KW"/>
</dbReference>
<feature type="domain" description="Methyl-accepting transducer" evidence="7">
    <location>
        <begin position="301"/>
        <end position="537"/>
    </location>
</feature>
<evidence type="ECO:0000256" key="1">
    <source>
        <dbReference type="ARBA" id="ARBA00004429"/>
    </source>
</evidence>
<evidence type="ECO:0000256" key="3">
    <source>
        <dbReference type="ARBA" id="ARBA00023224"/>
    </source>
</evidence>
<evidence type="ECO:0000256" key="4">
    <source>
        <dbReference type="ARBA" id="ARBA00029447"/>
    </source>
</evidence>
<dbReference type="Gene3D" id="6.10.340.10">
    <property type="match status" value="1"/>
</dbReference>
<dbReference type="PROSITE" id="PS50192">
    <property type="entry name" value="T_SNARE"/>
    <property type="match status" value="1"/>
</dbReference>
<evidence type="ECO:0000313" key="10">
    <source>
        <dbReference type="EMBL" id="MBB4040293.1"/>
    </source>
</evidence>
<sequence>MMKIGTKIFALVAALSIVAVITAGVGIVTLQTYHQAVDDVQQAATRALYGERLNRLVTNVVMEARGIYASKNTEEARKFGNGLTASLKEIDELLKAWDPIVPPSNRALFDAVVKDAAQFKVFRSETVRLGSEVSPEAANAQGNNEANRANRKAFQTSIDALTQRGSEEIVAVQARVVALYGERLTLLIAIALGGTILALLIGWLVGNRQIARPLKAVTEAIQKLAAGDYNLPKAKVGKDEIGDIWKATQVFAVAMQEAEELRHNQAEVERKAGERRRAEMMALAQSFEGSVGGLVQHLSSAAQQMEATARSMAVTAQQTNVQSNSVAAAAEETSHNVQAVAAAAEELAASSNEIGAQVSQTSAAAARAVENARRTNGLVENLADGAQKIGEVIALINSIASQTNLLALNATIEAARAGEAGKGFAVVAAEVKELANQTSRATEDISSHIDQIQQSTKSAVEAIREIGLTIEEVHQIATSVAAAVEEQQAATQEIARNVSEAARGTQDVSESIVQVQGAATHAGSAASQVLAAAGELAANSTTLSREVENFLQEVRAA</sequence>
<evidence type="ECO:0000259" key="9">
    <source>
        <dbReference type="PROSITE" id="PS50885"/>
    </source>
</evidence>
<dbReference type="Pfam" id="PF00015">
    <property type="entry name" value="MCPsignal"/>
    <property type="match status" value="1"/>
</dbReference>
<comment type="similarity">
    <text evidence="4">Belongs to the methyl-accepting chemotaxis (MCP) protein family.</text>
</comment>
<dbReference type="RefSeq" id="WP_368086313.1">
    <property type="nucleotide sequence ID" value="NZ_JACIDC010000006.1"/>
</dbReference>
<keyword evidence="3 5" id="KW-0807">Transducer</keyword>
<dbReference type="PANTHER" id="PTHR32089">
    <property type="entry name" value="METHYL-ACCEPTING CHEMOTAXIS PROTEIN MCPB"/>
    <property type="match status" value="1"/>
</dbReference>
<evidence type="ECO:0000256" key="5">
    <source>
        <dbReference type="PROSITE-ProRule" id="PRU00284"/>
    </source>
</evidence>
<dbReference type="EMBL" id="JACIDC010000006">
    <property type="protein sequence ID" value="MBB4040293.1"/>
    <property type="molecule type" value="Genomic_DNA"/>
</dbReference>
<dbReference type="Pfam" id="PF12729">
    <property type="entry name" value="4HB_MCP_1"/>
    <property type="match status" value="1"/>
</dbReference>
<dbReference type="InterPro" id="IPR004090">
    <property type="entry name" value="Chemotax_Me-accpt_rcpt"/>
</dbReference>
<dbReference type="InterPro" id="IPR003660">
    <property type="entry name" value="HAMP_dom"/>
</dbReference>
<dbReference type="GO" id="GO:0006935">
    <property type="term" value="P:chemotaxis"/>
    <property type="evidence" value="ECO:0007669"/>
    <property type="project" value="InterPro"/>
</dbReference>
<dbReference type="SUPFAM" id="SSF58104">
    <property type="entry name" value="Methyl-accepting chemotaxis protein (MCP) signaling domain"/>
    <property type="match status" value="1"/>
</dbReference>
<dbReference type="Proteomes" id="UP000519439">
    <property type="component" value="Unassembled WGS sequence"/>
</dbReference>